<name>A0ABX7B0P6_9BACI</name>
<evidence type="ECO:0000313" key="1">
    <source>
        <dbReference type="EMBL" id="QQP14885.1"/>
    </source>
</evidence>
<dbReference type="Proteomes" id="UP000596049">
    <property type="component" value="Chromosome"/>
</dbReference>
<gene>
    <name evidence="1" type="ORF">FJQ98_07885</name>
</gene>
<protein>
    <submittedName>
        <fullName evidence="1">IS3 family transposase</fullName>
    </submittedName>
</protein>
<proteinExistence type="predicted"/>
<sequence>MFLLVIEDYIYFYNYQCFQKRLSHLATIKYRQQMTAGIRPHGVVLFLFN</sequence>
<dbReference type="EMBL" id="CP067341">
    <property type="protein sequence ID" value="QQP14885.1"/>
    <property type="molecule type" value="Genomic_DNA"/>
</dbReference>
<reference evidence="1 2" key="1">
    <citation type="submission" date="2020-01" db="EMBL/GenBank/DDBJ databases">
        <authorList>
            <person name="Liu G."/>
            <person name="Liu B."/>
        </authorList>
    </citation>
    <scope>NUCLEOTIDE SEQUENCE [LARGE SCALE GENOMIC DNA]</scope>
    <source>
        <strain evidence="1 2">FJAT-51161</strain>
    </source>
</reference>
<accession>A0ABX7B0P6</accession>
<dbReference type="RefSeq" id="WP_143114748.1">
    <property type="nucleotide sequence ID" value="NZ_CP067341.1"/>
</dbReference>
<keyword evidence="2" id="KW-1185">Reference proteome</keyword>
<organism evidence="1 2">
    <name type="scientific">Lysinibacillus agricola</name>
    <dbReference type="NCBI Taxonomy" id="2590012"/>
    <lineage>
        <taxon>Bacteria</taxon>
        <taxon>Bacillati</taxon>
        <taxon>Bacillota</taxon>
        <taxon>Bacilli</taxon>
        <taxon>Bacillales</taxon>
        <taxon>Bacillaceae</taxon>
        <taxon>Lysinibacillus</taxon>
    </lineage>
</organism>
<evidence type="ECO:0000313" key="2">
    <source>
        <dbReference type="Proteomes" id="UP000596049"/>
    </source>
</evidence>